<dbReference type="AlphaFoldDB" id="A0A2P7AUT6"/>
<sequence length="96" mass="11101">MRYTETEQRILDLAFDRASRRLRRDPHTDHPRADHLRRMVVALFEKGFRDFELIAGMAANKKYIIERKSKRKANGIGRGPLSPQAGSRSARHSTPD</sequence>
<evidence type="ECO:0000256" key="1">
    <source>
        <dbReference type="SAM" id="MobiDB-lite"/>
    </source>
</evidence>
<feature type="region of interest" description="Disordered" evidence="1">
    <location>
        <begin position="69"/>
        <end position="96"/>
    </location>
</feature>
<dbReference type="EMBL" id="PGGN01000002">
    <property type="protein sequence ID" value="PSH57984.1"/>
    <property type="molecule type" value="Genomic_DNA"/>
</dbReference>
<organism evidence="2 3">
    <name type="scientific">Phyllobacterium endophyticum</name>
    <dbReference type="NCBI Taxonomy" id="1149773"/>
    <lineage>
        <taxon>Bacteria</taxon>
        <taxon>Pseudomonadati</taxon>
        <taxon>Pseudomonadota</taxon>
        <taxon>Alphaproteobacteria</taxon>
        <taxon>Hyphomicrobiales</taxon>
        <taxon>Phyllobacteriaceae</taxon>
        <taxon>Phyllobacterium</taxon>
    </lineage>
</organism>
<comment type="caution">
    <text evidence="2">The sequence shown here is derived from an EMBL/GenBank/DDBJ whole genome shotgun (WGS) entry which is preliminary data.</text>
</comment>
<dbReference type="Proteomes" id="UP000241158">
    <property type="component" value="Unassembled WGS sequence"/>
</dbReference>
<name>A0A2P7AUT6_9HYPH</name>
<gene>
    <name evidence="2" type="ORF">CU100_09940</name>
</gene>
<proteinExistence type="predicted"/>
<evidence type="ECO:0000313" key="3">
    <source>
        <dbReference type="Proteomes" id="UP000241158"/>
    </source>
</evidence>
<protein>
    <submittedName>
        <fullName evidence="2">Uncharacterized protein</fullName>
    </submittedName>
</protein>
<accession>A0A2P7AUT6</accession>
<keyword evidence="3" id="KW-1185">Reference proteome</keyword>
<evidence type="ECO:0000313" key="2">
    <source>
        <dbReference type="EMBL" id="PSH57984.1"/>
    </source>
</evidence>
<reference evidence="3" key="1">
    <citation type="submission" date="2017-11" db="EMBL/GenBank/DDBJ databases">
        <authorList>
            <person name="Kuznetsova I."/>
            <person name="Sazanova A."/>
            <person name="Chirak E."/>
            <person name="Safronova V."/>
            <person name="Willems A."/>
        </authorList>
    </citation>
    <scope>NUCLEOTIDE SEQUENCE [LARGE SCALE GENOMIC DNA]</scope>
    <source>
        <strain evidence="3">PEPV15</strain>
    </source>
</reference>